<dbReference type="InterPro" id="IPR012337">
    <property type="entry name" value="RNaseH-like_sf"/>
</dbReference>
<name>A0A913YNJ4_EXADI</name>
<dbReference type="OrthoDB" id="5983957at2759"/>
<sequence>MKRLYFSAGQDHILAQLREKFWIPKGRSVVRKVVRACLACKKYNAVRMEQMMASLPTFRMTAFEPCFTHTGVDYFGPLNVKRGRSQVKRWGAIFTCLNSRAVHLELASSLETDCFINLLRRFINRRGPPKYIYSDNGTNFVGAEKELKTAIQNWNQAQIDKQLLQKGTQWVFQPPKASHASGVWERLIRSTRKALKAILKESLVDEEVATTVLTEVEAILNSRPL</sequence>
<feature type="domain" description="Integrase catalytic" evidence="1">
    <location>
        <begin position="61"/>
        <end position="225"/>
    </location>
</feature>
<dbReference type="InterPro" id="IPR001584">
    <property type="entry name" value="Integrase_cat-core"/>
</dbReference>
<dbReference type="Gene3D" id="3.30.420.10">
    <property type="entry name" value="Ribonuclease H-like superfamily/Ribonuclease H"/>
    <property type="match status" value="1"/>
</dbReference>
<dbReference type="SUPFAM" id="SSF53098">
    <property type="entry name" value="Ribonuclease H-like"/>
    <property type="match status" value="1"/>
</dbReference>
<dbReference type="EnsemblMetazoa" id="XM_028660913.1">
    <property type="protein sequence ID" value="XP_028516714.1"/>
    <property type="gene ID" value="LOC110245225"/>
</dbReference>
<dbReference type="GO" id="GO:0003676">
    <property type="term" value="F:nucleic acid binding"/>
    <property type="evidence" value="ECO:0007669"/>
    <property type="project" value="InterPro"/>
</dbReference>
<dbReference type="PROSITE" id="PS50994">
    <property type="entry name" value="INTEGRASE"/>
    <property type="match status" value="1"/>
</dbReference>
<dbReference type="Pfam" id="PF17921">
    <property type="entry name" value="Integrase_H2C2"/>
    <property type="match status" value="1"/>
</dbReference>
<dbReference type="Proteomes" id="UP000887567">
    <property type="component" value="Unplaced"/>
</dbReference>
<dbReference type="PANTHER" id="PTHR47331:SF1">
    <property type="entry name" value="GAG-LIKE PROTEIN"/>
    <property type="match status" value="1"/>
</dbReference>
<dbReference type="GO" id="GO:0015074">
    <property type="term" value="P:DNA integration"/>
    <property type="evidence" value="ECO:0007669"/>
    <property type="project" value="InterPro"/>
</dbReference>
<evidence type="ECO:0000313" key="3">
    <source>
        <dbReference type="Proteomes" id="UP000887567"/>
    </source>
</evidence>
<dbReference type="InterPro" id="IPR041588">
    <property type="entry name" value="Integrase_H2C2"/>
</dbReference>
<proteinExistence type="predicted"/>
<protein>
    <recommendedName>
        <fullName evidence="1">Integrase catalytic domain-containing protein</fullName>
    </recommendedName>
</protein>
<keyword evidence="3" id="KW-1185">Reference proteome</keyword>
<dbReference type="RefSeq" id="XP_028516714.1">
    <property type="nucleotide sequence ID" value="XM_028660913.1"/>
</dbReference>
<dbReference type="GeneID" id="110245225"/>
<dbReference type="PANTHER" id="PTHR47331">
    <property type="entry name" value="PHD-TYPE DOMAIN-CONTAINING PROTEIN"/>
    <property type="match status" value="1"/>
</dbReference>
<dbReference type="AlphaFoldDB" id="A0A913YNJ4"/>
<evidence type="ECO:0000259" key="1">
    <source>
        <dbReference type="PROSITE" id="PS50994"/>
    </source>
</evidence>
<dbReference type="InterPro" id="IPR036397">
    <property type="entry name" value="RNaseH_sf"/>
</dbReference>
<evidence type="ECO:0000313" key="2">
    <source>
        <dbReference type="EnsemblMetazoa" id="XP_028516714.1"/>
    </source>
</evidence>
<dbReference type="KEGG" id="epa:110245225"/>
<organism evidence="2 3">
    <name type="scientific">Exaiptasia diaphana</name>
    <name type="common">Tropical sea anemone</name>
    <name type="synonym">Aiptasia pulchella</name>
    <dbReference type="NCBI Taxonomy" id="2652724"/>
    <lineage>
        <taxon>Eukaryota</taxon>
        <taxon>Metazoa</taxon>
        <taxon>Cnidaria</taxon>
        <taxon>Anthozoa</taxon>
        <taxon>Hexacorallia</taxon>
        <taxon>Actiniaria</taxon>
        <taxon>Aiptasiidae</taxon>
        <taxon>Exaiptasia</taxon>
    </lineage>
</organism>
<dbReference type="OMA" id="LHERYWI"/>
<accession>A0A913YNJ4</accession>
<reference evidence="2" key="1">
    <citation type="submission" date="2022-11" db="UniProtKB">
        <authorList>
            <consortium name="EnsemblMetazoa"/>
        </authorList>
    </citation>
    <scope>IDENTIFICATION</scope>
</reference>